<reference evidence="1" key="1">
    <citation type="submission" date="2021-02" db="EMBL/GenBank/DDBJ databases">
        <authorList>
            <person name="Dougan E. K."/>
            <person name="Rhodes N."/>
            <person name="Thang M."/>
            <person name="Chan C."/>
        </authorList>
    </citation>
    <scope>NUCLEOTIDE SEQUENCE</scope>
</reference>
<dbReference type="Proteomes" id="UP000626109">
    <property type="component" value="Unassembled WGS sequence"/>
</dbReference>
<evidence type="ECO:0000313" key="2">
    <source>
        <dbReference type="Proteomes" id="UP000626109"/>
    </source>
</evidence>
<evidence type="ECO:0000313" key="1">
    <source>
        <dbReference type="EMBL" id="CAE8632957.1"/>
    </source>
</evidence>
<dbReference type="EMBL" id="CAJNNW010000947">
    <property type="protein sequence ID" value="CAE8632957.1"/>
    <property type="molecule type" value="Genomic_DNA"/>
</dbReference>
<dbReference type="AlphaFoldDB" id="A0A813H4Y2"/>
<organism evidence="1 2">
    <name type="scientific">Polarella glacialis</name>
    <name type="common">Dinoflagellate</name>
    <dbReference type="NCBI Taxonomy" id="89957"/>
    <lineage>
        <taxon>Eukaryota</taxon>
        <taxon>Sar</taxon>
        <taxon>Alveolata</taxon>
        <taxon>Dinophyceae</taxon>
        <taxon>Suessiales</taxon>
        <taxon>Suessiaceae</taxon>
        <taxon>Polarella</taxon>
    </lineage>
</organism>
<feature type="non-terminal residue" evidence="1">
    <location>
        <position position="58"/>
    </location>
</feature>
<gene>
    <name evidence="1" type="ORF">PGLA2088_LOCUS1235</name>
</gene>
<feature type="non-terminal residue" evidence="1">
    <location>
        <position position="1"/>
    </location>
</feature>
<accession>A0A813H4Y2</accession>
<protein>
    <submittedName>
        <fullName evidence="1">Uncharacterized protein</fullName>
    </submittedName>
</protein>
<proteinExistence type="predicted"/>
<name>A0A813H4Y2_POLGL</name>
<comment type="caution">
    <text evidence="1">The sequence shown here is derived from an EMBL/GenBank/DDBJ whole genome shotgun (WGS) entry which is preliminary data.</text>
</comment>
<sequence>EFRGTPFPEPQNGAVRVSFWQSAFAITPVWPAKGQKPSVKVTFALSRRPSSAAFIFSS</sequence>